<organism evidence="1 2">
    <name type="scientific">Mucilaginibacter auburnensis</name>
    <dbReference type="NCBI Taxonomy" id="1457233"/>
    <lineage>
        <taxon>Bacteria</taxon>
        <taxon>Pseudomonadati</taxon>
        <taxon>Bacteroidota</taxon>
        <taxon>Sphingobacteriia</taxon>
        <taxon>Sphingobacteriales</taxon>
        <taxon>Sphingobacteriaceae</taxon>
        <taxon>Mucilaginibacter</taxon>
    </lineage>
</organism>
<dbReference type="OrthoDB" id="5702951at2"/>
<evidence type="ECO:0000313" key="2">
    <source>
        <dbReference type="Proteomes" id="UP000242687"/>
    </source>
</evidence>
<comment type="caution">
    <text evidence="1">The sequence shown here is derived from an EMBL/GenBank/DDBJ whole genome shotgun (WGS) entry which is preliminary data.</text>
</comment>
<evidence type="ECO:0008006" key="3">
    <source>
        <dbReference type="Google" id="ProtNLM"/>
    </source>
</evidence>
<dbReference type="Proteomes" id="UP000242687">
    <property type="component" value="Unassembled WGS sequence"/>
</dbReference>
<dbReference type="RefSeq" id="WP_100341611.1">
    <property type="nucleotide sequence ID" value="NZ_PGFJ01000002.1"/>
</dbReference>
<dbReference type="Pfam" id="PF11153">
    <property type="entry name" value="DUF2931"/>
    <property type="match status" value="1"/>
</dbReference>
<dbReference type="InterPro" id="IPR021326">
    <property type="entry name" value="DUF2931"/>
</dbReference>
<keyword evidence="2" id="KW-1185">Reference proteome</keyword>
<sequence>MKRLNLLNKGLMMLAVVMAILLLFKIFSYKSWERYYYTSSVSNPEAFPIHLFGIAFIMENGEYSGDFYNDLDIINSFNSDWGRGTSYEAYNPQFLPKSLFVEYMDFRTQKYYIDTIILPKEKMYQSFEIAKKQNKLSDLAYGRRKMGLSFHVGIANDGNILIWLLGDDYQLELYRKKIHPKPFTGNVVSKKEPEPVGANKSQINYFADVPDSLKRKIMELKVDNVEYKDSVPVYFDQLRP</sequence>
<accession>A0A2H9VLS9</accession>
<name>A0A2H9VLS9_9SPHI</name>
<evidence type="ECO:0000313" key="1">
    <source>
        <dbReference type="EMBL" id="PJJ79255.1"/>
    </source>
</evidence>
<dbReference type="AlphaFoldDB" id="A0A2H9VLS9"/>
<protein>
    <recommendedName>
        <fullName evidence="3">DUF2931 family protein</fullName>
    </recommendedName>
</protein>
<gene>
    <name evidence="1" type="ORF">CLV57_2382</name>
</gene>
<reference evidence="1 2" key="1">
    <citation type="submission" date="2017-11" db="EMBL/GenBank/DDBJ databases">
        <title>Genomic Encyclopedia of Archaeal and Bacterial Type Strains, Phase II (KMG-II): From Individual Species to Whole Genera.</title>
        <authorList>
            <person name="Goeker M."/>
        </authorList>
    </citation>
    <scope>NUCLEOTIDE SEQUENCE [LARGE SCALE GENOMIC DNA]</scope>
    <source>
        <strain evidence="1 2">DSM 28175</strain>
    </source>
</reference>
<dbReference type="EMBL" id="PGFJ01000002">
    <property type="protein sequence ID" value="PJJ79255.1"/>
    <property type="molecule type" value="Genomic_DNA"/>
</dbReference>
<proteinExistence type="predicted"/>